<dbReference type="SUPFAM" id="SSF52242">
    <property type="entry name" value="Cobalamin (vitamin B12)-binding domain"/>
    <property type="match status" value="1"/>
</dbReference>
<protein>
    <submittedName>
        <fullName evidence="2">Methylaspartate mutase sigma subunit</fullName>
    </submittedName>
</protein>
<keyword evidence="3" id="KW-1185">Reference proteome</keyword>
<evidence type="ECO:0000313" key="3">
    <source>
        <dbReference type="Proteomes" id="UP000198878"/>
    </source>
</evidence>
<dbReference type="GO" id="GO:0031419">
    <property type="term" value="F:cobalamin binding"/>
    <property type="evidence" value="ECO:0007669"/>
    <property type="project" value="InterPro"/>
</dbReference>
<dbReference type="GO" id="GO:0046872">
    <property type="term" value="F:metal ion binding"/>
    <property type="evidence" value="ECO:0007669"/>
    <property type="project" value="InterPro"/>
</dbReference>
<dbReference type="InterPro" id="IPR006158">
    <property type="entry name" value="Cobalamin-bd"/>
</dbReference>
<dbReference type="Pfam" id="PF02310">
    <property type="entry name" value="B12-binding"/>
    <property type="match status" value="1"/>
</dbReference>
<feature type="domain" description="B12-binding" evidence="1">
    <location>
        <begin position="42"/>
        <end position="180"/>
    </location>
</feature>
<dbReference type="AlphaFoldDB" id="A0A1H5QF57"/>
<dbReference type="EMBL" id="FNUJ01000002">
    <property type="protein sequence ID" value="SEF24639.1"/>
    <property type="molecule type" value="Genomic_DNA"/>
</dbReference>
<dbReference type="PROSITE" id="PS51332">
    <property type="entry name" value="B12_BINDING"/>
    <property type="match status" value="1"/>
</dbReference>
<evidence type="ECO:0000259" key="1">
    <source>
        <dbReference type="PROSITE" id="PS51332"/>
    </source>
</evidence>
<sequence length="182" mass="19461">MRRMGVLPRKILTSMEFESWRYCRATANSASAPVTDGSAPAGLRVVVTSTASDSHTWNLIYLQLLLEELGNHVINFGPCVPDQVLVDRCRALRPDLIVMSSVNGHGVQDGIGAISLIRSAPELTSTPVVIGGKLGVAGPDGGESARRLAAAGFDAVFHDGDDIAVFRAFVDALPAPRRELRR</sequence>
<gene>
    <name evidence="2" type="ORF">SAMN05421837_102799</name>
</gene>
<name>A0A1H5QF57_9PSEU</name>
<dbReference type="Proteomes" id="UP000198878">
    <property type="component" value="Unassembled WGS sequence"/>
</dbReference>
<accession>A0A1H5QF57</accession>
<dbReference type="InterPro" id="IPR036724">
    <property type="entry name" value="Cobalamin-bd_sf"/>
</dbReference>
<proteinExistence type="predicted"/>
<evidence type="ECO:0000313" key="2">
    <source>
        <dbReference type="EMBL" id="SEF24639.1"/>
    </source>
</evidence>
<dbReference type="Gene3D" id="3.40.50.280">
    <property type="entry name" value="Cobalamin-binding domain"/>
    <property type="match status" value="1"/>
</dbReference>
<organism evidence="2 3">
    <name type="scientific">Amycolatopsis pretoriensis</name>
    <dbReference type="NCBI Taxonomy" id="218821"/>
    <lineage>
        <taxon>Bacteria</taxon>
        <taxon>Bacillati</taxon>
        <taxon>Actinomycetota</taxon>
        <taxon>Actinomycetes</taxon>
        <taxon>Pseudonocardiales</taxon>
        <taxon>Pseudonocardiaceae</taxon>
        <taxon>Amycolatopsis</taxon>
    </lineage>
</organism>
<dbReference type="STRING" id="218821.SAMN05421837_102799"/>
<reference evidence="3" key="1">
    <citation type="submission" date="2016-10" db="EMBL/GenBank/DDBJ databases">
        <authorList>
            <person name="Varghese N."/>
            <person name="Submissions S."/>
        </authorList>
    </citation>
    <scope>NUCLEOTIDE SEQUENCE [LARGE SCALE GENOMIC DNA]</scope>
    <source>
        <strain evidence="3">DSM 44654</strain>
    </source>
</reference>
<dbReference type="CDD" id="cd02065">
    <property type="entry name" value="B12-binding_like"/>
    <property type="match status" value="1"/>
</dbReference>